<dbReference type="EMBL" id="JADBEM010000001">
    <property type="protein sequence ID" value="MBE1603723.1"/>
    <property type="molecule type" value="Genomic_DNA"/>
</dbReference>
<dbReference type="Pfam" id="PF19888">
    <property type="entry name" value="DUF6361"/>
    <property type="match status" value="1"/>
</dbReference>
<evidence type="ECO:0000313" key="1">
    <source>
        <dbReference type="EMBL" id="MBE1603723.1"/>
    </source>
</evidence>
<comment type="caution">
    <text evidence="1">The sequence shown here is derived from an EMBL/GenBank/DDBJ whole genome shotgun (WGS) entry which is preliminary data.</text>
</comment>
<name>A0A927RHQ5_9ACTN</name>
<dbReference type="RefSeq" id="WP_192748464.1">
    <property type="nucleotide sequence ID" value="NZ_BAABJL010000266.1"/>
</dbReference>
<organism evidence="1 2">
    <name type="scientific">Actinopolymorpha pittospori</name>
    <dbReference type="NCBI Taxonomy" id="648752"/>
    <lineage>
        <taxon>Bacteria</taxon>
        <taxon>Bacillati</taxon>
        <taxon>Actinomycetota</taxon>
        <taxon>Actinomycetes</taxon>
        <taxon>Propionibacteriales</taxon>
        <taxon>Actinopolymorphaceae</taxon>
        <taxon>Actinopolymorpha</taxon>
    </lineage>
</organism>
<sequence>MGSSLSWLDSSREDQRRIRELLQLFSQTESRDELGIGQVRDAFSELLFPGTSVLLTRARYLLIVPWCYLEAERRGLTGSTFTAAVEKNERKVVATLRRAGVTDGLIGRVAGVAVKTLPSTIYWTSLGRYGIRRVDEPTSTMTVHLGSNAEADELTDREPRMWHPTLPPVPHGFPGDVPGGLDLSHDEASWLRDRMLTGVPHSLLVHLLDEEYEPSADSIAPWADPAAAAAPPELATGLRHAELFSLAVHGAALLYNLQIAERYEAEKLTQVEYPVDHYRERLKEWSNNVQAEYRLPSWDRTGMWSIATRMNPKISKKSSLGDFLDRWLAAVADGSAAAAVTATDITQHPLAQMVAKREETVKKAQSRLVNKRLLRSWSGASGSDRLTYRWVNVRRILGDIHDGLGREANDASA</sequence>
<protein>
    <submittedName>
        <fullName evidence="1">Uncharacterized protein</fullName>
    </submittedName>
</protein>
<dbReference type="AlphaFoldDB" id="A0A927RHQ5"/>
<proteinExistence type="predicted"/>
<dbReference type="Proteomes" id="UP000638648">
    <property type="component" value="Unassembled WGS sequence"/>
</dbReference>
<reference evidence="1" key="1">
    <citation type="submission" date="2020-10" db="EMBL/GenBank/DDBJ databases">
        <title>Sequencing the genomes of 1000 actinobacteria strains.</title>
        <authorList>
            <person name="Klenk H.-P."/>
        </authorList>
    </citation>
    <scope>NUCLEOTIDE SEQUENCE</scope>
    <source>
        <strain evidence="1">DSM 45354</strain>
    </source>
</reference>
<keyword evidence="2" id="KW-1185">Reference proteome</keyword>
<accession>A0A927RHQ5</accession>
<gene>
    <name evidence="1" type="ORF">HEB94_000571</name>
</gene>
<dbReference type="InterPro" id="IPR045941">
    <property type="entry name" value="DUF6361"/>
</dbReference>
<evidence type="ECO:0000313" key="2">
    <source>
        <dbReference type="Proteomes" id="UP000638648"/>
    </source>
</evidence>